<dbReference type="PROSITE" id="PS00963">
    <property type="entry name" value="RIBOSOMAL_S2_2"/>
    <property type="match status" value="1"/>
</dbReference>
<keyword evidence="2 5" id="KW-0689">Ribosomal protein</keyword>
<dbReference type="EMBL" id="MGAI01000004">
    <property type="protein sequence ID" value="OGK45632.1"/>
    <property type="molecule type" value="Genomic_DNA"/>
</dbReference>
<comment type="similarity">
    <text evidence="1 5 6">Belongs to the universal ribosomal protein uS2 family.</text>
</comment>
<dbReference type="InterPro" id="IPR018130">
    <property type="entry name" value="Ribosomal_uS2_CS"/>
</dbReference>
<dbReference type="Proteomes" id="UP000178040">
    <property type="component" value="Unassembled WGS sequence"/>
</dbReference>
<sequence length="228" mass="25990">MEEVSKQIEELFVAKAHLGHKTNRVHPKAKKYIYKNEAGVSVIDLTKTTKLLDEAKQFIQELAKQKKLFLLVATKKIASSQIQTLCQKTSIPYVTAKWPAGLLTNFETITKNIKKLSQMKKDKEEGAWNKYVKHDRIKLEKQLLKLERAYGGLIQLEKLPDAFFIVDIKKEKNAVIEARKKNIPVVAITDTNVDPDLVDFPIPANDDSLSSIEYIVNQIVEAYIKAKK</sequence>
<evidence type="ECO:0000256" key="5">
    <source>
        <dbReference type="HAMAP-Rule" id="MF_00291"/>
    </source>
</evidence>
<dbReference type="SUPFAM" id="SSF52313">
    <property type="entry name" value="Ribosomal protein S2"/>
    <property type="match status" value="1"/>
</dbReference>
<dbReference type="CDD" id="cd01425">
    <property type="entry name" value="RPS2"/>
    <property type="match status" value="1"/>
</dbReference>
<dbReference type="PANTHER" id="PTHR12534">
    <property type="entry name" value="30S RIBOSOMAL PROTEIN S2 PROKARYOTIC AND ORGANELLAR"/>
    <property type="match status" value="1"/>
</dbReference>
<evidence type="ECO:0000256" key="3">
    <source>
        <dbReference type="ARBA" id="ARBA00023274"/>
    </source>
</evidence>
<keyword evidence="3 5" id="KW-0687">Ribonucleoprotein</keyword>
<proteinExistence type="inferred from homology"/>
<dbReference type="GO" id="GO:0006412">
    <property type="term" value="P:translation"/>
    <property type="evidence" value="ECO:0007669"/>
    <property type="project" value="UniProtKB-UniRule"/>
</dbReference>
<evidence type="ECO:0000313" key="7">
    <source>
        <dbReference type="EMBL" id="OGK45632.1"/>
    </source>
</evidence>
<evidence type="ECO:0000256" key="1">
    <source>
        <dbReference type="ARBA" id="ARBA00006242"/>
    </source>
</evidence>
<dbReference type="NCBIfam" id="TIGR01011">
    <property type="entry name" value="rpsB_bact"/>
    <property type="match status" value="1"/>
</dbReference>
<dbReference type="HAMAP" id="MF_00291_B">
    <property type="entry name" value="Ribosomal_uS2_B"/>
    <property type="match status" value="1"/>
</dbReference>
<accession>A0A1F7IQP0</accession>
<dbReference type="PROSITE" id="PS00962">
    <property type="entry name" value="RIBOSOMAL_S2_1"/>
    <property type="match status" value="1"/>
</dbReference>
<dbReference type="GO" id="GO:0022627">
    <property type="term" value="C:cytosolic small ribosomal subunit"/>
    <property type="evidence" value="ECO:0007669"/>
    <property type="project" value="TreeGrafter"/>
</dbReference>
<dbReference type="InterPro" id="IPR023591">
    <property type="entry name" value="Ribosomal_uS2_flav_dom_sf"/>
</dbReference>
<name>A0A1F7IQP0_9BACT</name>
<organism evidence="7 8">
    <name type="scientific">Candidatus Roizmanbacteria bacterium RIFCSPLOWO2_01_FULL_37_16</name>
    <dbReference type="NCBI Taxonomy" id="1802058"/>
    <lineage>
        <taxon>Bacteria</taxon>
        <taxon>Candidatus Roizmaniibacteriota</taxon>
    </lineage>
</organism>
<evidence type="ECO:0000313" key="8">
    <source>
        <dbReference type="Proteomes" id="UP000178040"/>
    </source>
</evidence>
<dbReference type="PANTHER" id="PTHR12534:SF0">
    <property type="entry name" value="SMALL RIBOSOMAL SUBUNIT PROTEIN US2M"/>
    <property type="match status" value="1"/>
</dbReference>
<evidence type="ECO:0000256" key="4">
    <source>
        <dbReference type="ARBA" id="ARBA00035256"/>
    </source>
</evidence>
<dbReference type="Gene3D" id="3.40.50.10490">
    <property type="entry name" value="Glucose-6-phosphate isomerase like protein, domain 1"/>
    <property type="match status" value="1"/>
</dbReference>
<dbReference type="GO" id="GO:0003735">
    <property type="term" value="F:structural constituent of ribosome"/>
    <property type="evidence" value="ECO:0007669"/>
    <property type="project" value="InterPro"/>
</dbReference>
<evidence type="ECO:0000256" key="6">
    <source>
        <dbReference type="RuleBase" id="RU003631"/>
    </source>
</evidence>
<dbReference type="InterPro" id="IPR001865">
    <property type="entry name" value="Ribosomal_uS2"/>
</dbReference>
<evidence type="ECO:0000256" key="2">
    <source>
        <dbReference type="ARBA" id="ARBA00022980"/>
    </source>
</evidence>
<reference evidence="7 8" key="1">
    <citation type="journal article" date="2016" name="Nat. Commun.">
        <title>Thousands of microbial genomes shed light on interconnected biogeochemical processes in an aquifer system.</title>
        <authorList>
            <person name="Anantharaman K."/>
            <person name="Brown C.T."/>
            <person name="Hug L.A."/>
            <person name="Sharon I."/>
            <person name="Castelle C.J."/>
            <person name="Probst A.J."/>
            <person name="Thomas B.C."/>
            <person name="Singh A."/>
            <person name="Wilkins M.J."/>
            <person name="Karaoz U."/>
            <person name="Brodie E.L."/>
            <person name="Williams K.H."/>
            <person name="Hubbard S.S."/>
            <person name="Banfield J.F."/>
        </authorList>
    </citation>
    <scope>NUCLEOTIDE SEQUENCE [LARGE SCALE GENOMIC DNA]</scope>
</reference>
<protein>
    <recommendedName>
        <fullName evidence="4 5">Small ribosomal subunit protein uS2</fullName>
    </recommendedName>
</protein>
<dbReference type="Pfam" id="PF00318">
    <property type="entry name" value="Ribosomal_S2"/>
    <property type="match status" value="1"/>
</dbReference>
<dbReference type="Gene3D" id="1.10.287.610">
    <property type="entry name" value="Helix hairpin bin"/>
    <property type="match status" value="1"/>
</dbReference>
<gene>
    <name evidence="5" type="primary">rpsB</name>
    <name evidence="7" type="ORF">A3B40_00365</name>
</gene>
<dbReference type="AlphaFoldDB" id="A0A1F7IQP0"/>
<dbReference type="InterPro" id="IPR005706">
    <property type="entry name" value="Ribosomal_uS2_bac/mit/plastid"/>
</dbReference>
<dbReference type="PRINTS" id="PR00395">
    <property type="entry name" value="RIBOSOMALS2"/>
</dbReference>
<comment type="caution">
    <text evidence="7">The sequence shown here is derived from an EMBL/GenBank/DDBJ whole genome shotgun (WGS) entry which is preliminary data.</text>
</comment>